<dbReference type="InterPro" id="IPR013087">
    <property type="entry name" value="Znf_C2H2_type"/>
</dbReference>
<dbReference type="Gramene" id="OBART01G00550.1">
    <property type="protein sequence ID" value="OBART01G00550.1"/>
    <property type="gene ID" value="OBART01G00550"/>
</dbReference>
<comment type="similarity">
    <text evidence="2">Belongs to the REXO4 family.</text>
</comment>
<dbReference type="Proteomes" id="UP000026960">
    <property type="component" value="Chromosome 1"/>
</dbReference>
<dbReference type="InterPro" id="IPR013520">
    <property type="entry name" value="Ribonucl_H"/>
</dbReference>
<proteinExistence type="inferred from homology"/>
<keyword evidence="8" id="KW-0862">Zinc</keyword>
<dbReference type="PANTHER" id="PTHR12801:SF140">
    <property type="entry name" value="RNA EXONUCLEASE 4"/>
    <property type="match status" value="1"/>
</dbReference>
<evidence type="ECO:0000259" key="9">
    <source>
        <dbReference type="PROSITE" id="PS50157"/>
    </source>
</evidence>
<dbReference type="Pfam" id="PF00929">
    <property type="entry name" value="RNase_T"/>
    <property type="match status" value="1"/>
</dbReference>
<feature type="domain" description="C2H2-type" evidence="9">
    <location>
        <begin position="11"/>
        <end position="40"/>
    </location>
</feature>
<evidence type="ECO:0000256" key="6">
    <source>
        <dbReference type="ARBA" id="ARBA00022839"/>
    </source>
</evidence>
<evidence type="ECO:0000256" key="1">
    <source>
        <dbReference type="ARBA" id="ARBA00004123"/>
    </source>
</evidence>
<keyword evidence="5" id="KW-0378">Hydrolase</keyword>
<name>A0A0D3EIQ5_9ORYZ</name>
<evidence type="ECO:0000256" key="3">
    <source>
        <dbReference type="ARBA" id="ARBA00016937"/>
    </source>
</evidence>
<reference evidence="10" key="2">
    <citation type="submission" date="2015-03" db="UniProtKB">
        <authorList>
            <consortium name="EnsemblPlants"/>
        </authorList>
    </citation>
    <scope>IDENTIFICATION</scope>
</reference>
<dbReference type="InterPro" id="IPR036397">
    <property type="entry name" value="RNaseH_sf"/>
</dbReference>
<evidence type="ECO:0000313" key="10">
    <source>
        <dbReference type="EnsemblPlants" id="OBART01G00550.1"/>
    </source>
</evidence>
<dbReference type="GO" id="GO:0008270">
    <property type="term" value="F:zinc ion binding"/>
    <property type="evidence" value="ECO:0007669"/>
    <property type="project" value="UniProtKB-KW"/>
</dbReference>
<evidence type="ECO:0000313" key="11">
    <source>
        <dbReference type="Proteomes" id="UP000026960"/>
    </source>
</evidence>
<dbReference type="GO" id="GO:0006364">
    <property type="term" value="P:rRNA processing"/>
    <property type="evidence" value="ECO:0007669"/>
    <property type="project" value="InterPro"/>
</dbReference>
<dbReference type="GO" id="GO:0005634">
    <property type="term" value="C:nucleus"/>
    <property type="evidence" value="ECO:0007669"/>
    <property type="project" value="UniProtKB-SubCell"/>
</dbReference>
<keyword evidence="7" id="KW-0539">Nucleus</keyword>
<dbReference type="PROSITE" id="PS00028">
    <property type="entry name" value="ZINC_FINGER_C2H2_1"/>
    <property type="match status" value="1"/>
</dbReference>
<dbReference type="AlphaFoldDB" id="A0A0D3EIQ5"/>
<dbReference type="Gene3D" id="3.30.420.10">
    <property type="entry name" value="Ribonuclease H-like superfamily/Ribonuclease H"/>
    <property type="match status" value="1"/>
</dbReference>
<dbReference type="PANTHER" id="PTHR12801">
    <property type="entry name" value="RNA EXONUCLEASE REXO1 / RECO3 FAMILY MEMBER-RELATED"/>
    <property type="match status" value="1"/>
</dbReference>
<dbReference type="STRING" id="65489.A0A0D3EIQ5"/>
<dbReference type="EnsemblPlants" id="OBART01G00550.1">
    <property type="protein sequence ID" value="OBART01G00550.1"/>
    <property type="gene ID" value="OBART01G00550"/>
</dbReference>
<dbReference type="PaxDb" id="65489-OBART01G00550.1"/>
<dbReference type="PROSITE" id="PS50157">
    <property type="entry name" value="ZINC_FINGER_C2H2_2"/>
    <property type="match status" value="1"/>
</dbReference>
<evidence type="ECO:0000256" key="7">
    <source>
        <dbReference type="ARBA" id="ARBA00023242"/>
    </source>
</evidence>
<keyword evidence="6" id="KW-0269">Exonuclease</keyword>
<sequence length="336" mass="37278">MDSSSDSQRRKRCAACYREFNKKEHLVEHMRTSLHSAHDPRCGVCGKHCRSLDALRDHLTGALPKPECAAAFASRGCPLCLHVVLPPTAAAHSCPAAAPPLGGVLALGCKMVGAGSDGSLDVCARVCVVDEQERVVLDTFVKPHIPVTHYRYDTTGIRPEHLRDAMTPKQAARRVQELLLNGEAAWKARSSRGRARILVGHGLDHDLESLGMDYPEYLKRDTARYPALMKTSNSRLSNSLKYLTLAYLGYHIQLAGRHHHPYDDCVAALRLYRRMRGARPHTCRDAGVGPHAPPPTPAEAFPAWRQRELERMSPEELLQLSTSDYYCWCLDASATD</sequence>
<dbReference type="HOGENOM" id="CLU_049519_0_0_1"/>
<dbReference type="SMART" id="SM00479">
    <property type="entry name" value="EXOIII"/>
    <property type="match status" value="1"/>
</dbReference>
<accession>A0A0D3EIQ5</accession>
<dbReference type="Gene3D" id="3.30.160.60">
    <property type="entry name" value="Classic Zinc Finger"/>
    <property type="match status" value="1"/>
</dbReference>
<dbReference type="SUPFAM" id="SSF53098">
    <property type="entry name" value="Ribonuclease H-like"/>
    <property type="match status" value="1"/>
</dbReference>
<dbReference type="InterPro" id="IPR037431">
    <property type="entry name" value="REX4_DEDDh_dom"/>
</dbReference>
<keyword evidence="11" id="KW-1185">Reference proteome</keyword>
<keyword evidence="8" id="KW-0479">Metal-binding</keyword>
<organism evidence="10">
    <name type="scientific">Oryza barthii</name>
    <dbReference type="NCBI Taxonomy" id="65489"/>
    <lineage>
        <taxon>Eukaryota</taxon>
        <taxon>Viridiplantae</taxon>
        <taxon>Streptophyta</taxon>
        <taxon>Embryophyta</taxon>
        <taxon>Tracheophyta</taxon>
        <taxon>Spermatophyta</taxon>
        <taxon>Magnoliopsida</taxon>
        <taxon>Liliopsida</taxon>
        <taxon>Poales</taxon>
        <taxon>Poaceae</taxon>
        <taxon>BOP clade</taxon>
        <taxon>Oryzoideae</taxon>
        <taxon>Oryzeae</taxon>
        <taxon>Oryzinae</taxon>
        <taxon>Oryza</taxon>
    </lineage>
</organism>
<dbReference type="InterPro" id="IPR047021">
    <property type="entry name" value="REXO1/3/4-like"/>
</dbReference>
<evidence type="ECO:0000256" key="4">
    <source>
        <dbReference type="ARBA" id="ARBA00022722"/>
    </source>
</evidence>
<reference evidence="10" key="1">
    <citation type="journal article" date="2009" name="Rice">
        <title>De Novo Next Generation Sequencing of Plant Genomes.</title>
        <authorList>
            <person name="Rounsley S."/>
            <person name="Marri P.R."/>
            <person name="Yu Y."/>
            <person name="He R."/>
            <person name="Sisneros N."/>
            <person name="Goicoechea J.L."/>
            <person name="Lee S.J."/>
            <person name="Angelova A."/>
            <person name="Kudrna D."/>
            <person name="Luo M."/>
            <person name="Affourtit J."/>
            <person name="Desany B."/>
            <person name="Knight J."/>
            <person name="Niazi F."/>
            <person name="Egholm M."/>
            <person name="Wing R.A."/>
        </authorList>
    </citation>
    <scope>NUCLEOTIDE SEQUENCE [LARGE SCALE GENOMIC DNA]</scope>
    <source>
        <strain evidence="10">cv. IRGC 105608</strain>
    </source>
</reference>
<dbReference type="InterPro" id="IPR012337">
    <property type="entry name" value="RNaseH-like_sf"/>
</dbReference>
<comment type="subcellular location">
    <subcellularLocation>
        <location evidence="1">Nucleus</location>
    </subcellularLocation>
</comment>
<dbReference type="eggNOG" id="KOG2249">
    <property type="taxonomic scope" value="Eukaryota"/>
</dbReference>
<evidence type="ECO:0000256" key="2">
    <source>
        <dbReference type="ARBA" id="ARBA00010489"/>
    </source>
</evidence>
<keyword evidence="4" id="KW-0540">Nuclease</keyword>
<protein>
    <recommendedName>
        <fullName evidence="3">RNA exonuclease 4</fullName>
    </recommendedName>
</protein>
<dbReference type="GO" id="GO:0003676">
    <property type="term" value="F:nucleic acid binding"/>
    <property type="evidence" value="ECO:0007669"/>
    <property type="project" value="InterPro"/>
</dbReference>
<evidence type="ECO:0000256" key="8">
    <source>
        <dbReference type="PROSITE-ProRule" id="PRU00042"/>
    </source>
</evidence>
<dbReference type="GO" id="GO:0008408">
    <property type="term" value="F:3'-5' exonuclease activity"/>
    <property type="evidence" value="ECO:0007669"/>
    <property type="project" value="InterPro"/>
</dbReference>
<evidence type="ECO:0000256" key="5">
    <source>
        <dbReference type="ARBA" id="ARBA00022801"/>
    </source>
</evidence>
<dbReference type="CDD" id="cd06144">
    <property type="entry name" value="REX4_like"/>
    <property type="match status" value="1"/>
</dbReference>
<keyword evidence="8" id="KW-0863">Zinc-finger</keyword>